<evidence type="ECO:0000256" key="3">
    <source>
        <dbReference type="ARBA" id="ARBA00022722"/>
    </source>
</evidence>
<dbReference type="InterPro" id="IPR043502">
    <property type="entry name" value="DNA/RNA_pol_sf"/>
</dbReference>
<proteinExistence type="predicted"/>
<dbReference type="CDD" id="cd00303">
    <property type="entry name" value="retropepsin_like"/>
    <property type="match status" value="1"/>
</dbReference>
<dbReference type="SUPFAM" id="SSF50630">
    <property type="entry name" value="Acid proteases"/>
    <property type="match status" value="1"/>
</dbReference>
<gene>
    <name evidence="7" type="ORF">BOKJ2_LOCUS8679</name>
</gene>
<evidence type="ECO:0000256" key="2">
    <source>
        <dbReference type="ARBA" id="ARBA00022695"/>
    </source>
</evidence>
<evidence type="ECO:0000313" key="7">
    <source>
        <dbReference type="EMBL" id="CAD5219908.1"/>
    </source>
</evidence>
<protein>
    <recommendedName>
        <fullName evidence="6">Reverse transcriptase domain-containing protein</fullName>
    </recommendedName>
</protein>
<dbReference type="GO" id="GO:0006508">
    <property type="term" value="P:proteolysis"/>
    <property type="evidence" value="ECO:0007669"/>
    <property type="project" value="InterPro"/>
</dbReference>
<dbReference type="GO" id="GO:0016779">
    <property type="term" value="F:nucleotidyltransferase activity"/>
    <property type="evidence" value="ECO:0007669"/>
    <property type="project" value="UniProtKB-KW"/>
</dbReference>
<reference evidence="7" key="1">
    <citation type="submission" date="2020-09" db="EMBL/GenBank/DDBJ databases">
        <authorList>
            <person name="Kikuchi T."/>
        </authorList>
    </citation>
    <scope>NUCLEOTIDE SEQUENCE</scope>
    <source>
        <strain evidence="7">SH1</strain>
    </source>
</reference>
<dbReference type="EMBL" id="CAJFCW020000004">
    <property type="protein sequence ID" value="CAG9113025.1"/>
    <property type="molecule type" value="Genomic_DNA"/>
</dbReference>
<dbReference type="CDD" id="cd01647">
    <property type="entry name" value="RT_LTR"/>
    <property type="match status" value="1"/>
</dbReference>
<evidence type="ECO:0000256" key="1">
    <source>
        <dbReference type="ARBA" id="ARBA00022679"/>
    </source>
</evidence>
<keyword evidence="4" id="KW-0378">Hydrolase</keyword>
<dbReference type="GO" id="GO:0004519">
    <property type="term" value="F:endonuclease activity"/>
    <property type="evidence" value="ECO:0007669"/>
    <property type="project" value="UniProtKB-KW"/>
</dbReference>
<feature type="transmembrane region" description="Helical" evidence="5">
    <location>
        <begin position="321"/>
        <end position="345"/>
    </location>
</feature>
<dbReference type="Gene3D" id="3.10.10.10">
    <property type="entry name" value="HIV Type 1 Reverse Transcriptase, subunit A, domain 1"/>
    <property type="match status" value="1"/>
</dbReference>
<dbReference type="InterPro" id="IPR050951">
    <property type="entry name" value="Retrovirus_Pol_polyprotein"/>
</dbReference>
<dbReference type="InterPro" id="IPR000477">
    <property type="entry name" value="RT_dom"/>
</dbReference>
<dbReference type="PROSITE" id="PS00141">
    <property type="entry name" value="ASP_PROTEASE"/>
    <property type="match status" value="1"/>
</dbReference>
<evidence type="ECO:0000259" key="6">
    <source>
        <dbReference type="Pfam" id="PF00078"/>
    </source>
</evidence>
<keyword evidence="5" id="KW-0472">Membrane</keyword>
<keyword evidence="5" id="KW-1133">Transmembrane helix</keyword>
<keyword evidence="1" id="KW-0808">Transferase</keyword>
<dbReference type="OrthoDB" id="5856733at2759"/>
<accession>A0A811KTI5</accession>
<evidence type="ECO:0000256" key="4">
    <source>
        <dbReference type="ARBA" id="ARBA00022759"/>
    </source>
</evidence>
<dbReference type="SUPFAM" id="SSF56672">
    <property type="entry name" value="DNA/RNA polymerases"/>
    <property type="match status" value="1"/>
</dbReference>
<evidence type="ECO:0000313" key="8">
    <source>
        <dbReference type="Proteomes" id="UP000614601"/>
    </source>
</evidence>
<dbReference type="GO" id="GO:0004190">
    <property type="term" value="F:aspartic-type endopeptidase activity"/>
    <property type="evidence" value="ECO:0007669"/>
    <property type="project" value="InterPro"/>
</dbReference>
<comment type="caution">
    <text evidence="7">The sequence shown here is derived from an EMBL/GenBank/DDBJ whole genome shotgun (WGS) entry which is preliminary data.</text>
</comment>
<dbReference type="AlphaFoldDB" id="A0A811KTI5"/>
<evidence type="ECO:0000256" key="5">
    <source>
        <dbReference type="SAM" id="Phobius"/>
    </source>
</evidence>
<keyword evidence="4" id="KW-0255">Endonuclease</keyword>
<keyword evidence="3" id="KW-0540">Nuclease</keyword>
<name>A0A811KTI5_9BILA</name>
<dbReference type="PANTHER" id="PTHR37984:SF5">
    <property type="entry name" value="PROTEIN NYNRIN-LIKE"/>
    <property type="match status" value="1"/>
</dbReference>
<organism evidence="7 8">
    <name type="scientific">Bursaphelenchus okinawaensis</name>
    <dbReference type="NCBI Taxonomy" id="465554"/>
    <lineage>
        <taxon>Eukaryota</taxon>
        <taxon>Metazoa</taxon>
        <taxon>Ecdysozoa</taxon>
        <taxon>Nematoda</taxon>
        <taxon>Chromadorea</taxon>
        <taxon>Rhabditida</taxon>
        <taxon>Tylenchina</taxon>
        <taxon>Tylenchomorpha</taxon>
        <taxon>Aphelenchoidea</taxon>
        <taxon>Aphelenchoididae</taxon>
        <taxon>Bursaphelenchus</taxon>
    </lineage>
</organism>
<keyword evidence="8" id="KW-1185">Reference proteome</keyword>
<dbReference type="PANTHER" id="PTHR37984">
    <property type="entry name" value="PROTEIN CBG26694"/>
    <property type="match status" value="1"/>
</dbReference>
<dbReference type="Proteomes" id="UP000783686">
    <property type="component" value="Unassembled WGS sequence"/>
</dbReference>
<sequence length="679" mass="74299">MPTLLAATPDARPMICQHKYGRRLVELPDAPPCPDLHEQFGGTPIPASFEIYKPTPQITFTPATACQIQCRDMTVSRTCGHGTLHPKLGGWATNNQFYNDNPLPFFGSFAWRSQTVHNCISFPTSIELNTSNSAVSSALGSLTDCKYQSSACTTSDGSRLLWTPSENKTCPYSRVGSYSVYLSNPLKTSQTLPAFLDPILSILTVDSPSIPCSTASSSLLLTPTTSVEISDDRTVIPFDKNSVNKITLPDPVEHDALPLVMFTAFDLANFSTSPHLQHWQAAAKPELHLGEGGTRPDNNGFMSQVHTPSFLSLFLPQFSTFQLWVALCSLIVTFRVFIILISLYLRPYYLMLKAYYYQRKPSTRSPSDIILDDVYNPCINSVSSPSIYAQIPIRINGHEVSALLDTGASLTLMSSALAPAVGIEISSSNSAQATSASGHALDMHGSAMATVEIGGISRSVSISFTSNSHIRDTASYDLILGFKEAGLELIPSIIDQTTTSLLIANPSTQPITIFPGQTFTLSSPVLQQTLTPSFPYVFASNQYDLGCANVPPQDIHTTTEVPVFSKPHRVPYNYKKDFDEHMDKLLQSGAMRPSQTPWVSSVVLVKKKDGSLRPCIDFRKLNAVTVPERFPMPSIEDIMGRVGGCHWYSSLDLASGYWQIPLSDEAIKKCGVITYKGVY</sequence>
<dbReference type="Proteomes" id="UP000614601">
    <property type="component" value="Unassembled WGS sequence"/>
</dbReference>
<keyword evidence="5" id="KW-0812">Transmembrane</keyword>
<dbReference type="Pfam" id="PF13975">
    <property type="entry name" value="gag-asp_proteas"/>
    <property type="match status" value="1"/>
</dbReference>
<dbReference type="InterPro" id="IPR021109">
    <property type="entry name" value="Peptidase_aspartic_dom_sf"/>
</dbReference>
<dbReference type="Gene3D" id="2.40.70.10">
    <property type="entry name" value="Acid Proteases"/>
    <property type="match status" value="1"/>
</dbReference>
<feature type="domain" description="Reverse transcriptase" evidence="6">
    <location>
        <begin position="605"/>
        <end position="666"/>
    </location>
</feature>
<dbReference type="Pfam" id="PF00078">
    <property type="entry name" value="RVT_1"/>
    <property type="match status" value="1"/>
</dbReference>
<dbReference type="EMBL" id="CAJFDH010000004">
    <property type="protein sequence ID" value="CAD5219908.1"/>
    <property type="molecule type" value="Genomic_DNA"/>
</dbReference>
<keyword evidence="2" id="KW-0548">Nucleotidyltransferase</keyword>
<dbReference type="InterPro" id="IPR001969">
    <property type="entry name" value="Aspartic_peptidase_AS"/>
</dbReference>